<gene>
    <name evidence="6" type="ORF">COZ37_04450</name>
</gene>
<feature type="transmembrane region" description="Helical" evidence="5">
    <location>
        <begin position="137"/>
        <end position="154"/>
    </location>
</feature>
<feature type="transmembrane region" description="Helical" evidence="5">
    <location>
        <begin position="174"/>
        <end position="192"/>
    </location>
</feature>
<protein>
    <recommendedName>
        <fullName evidence="8">NADH-quinone oxidoreductase subunit H</fullName>
    </recommendedName>
</protein>
<dbReference type="Proteomes" id="UP000229703">
    <property type="component" value="Unassembled WGS sequence"/>
</dbReference>
<evidence type="ECO:0000313" key="7">
    <source>
        <dbReference type="Proteomes" id="UP000229703"/>
    </source>
</evidence>
<dbReference type="AlphaFoldDB" id="A0A2M7M325"/>
<keyword evidence="3 5" id="KW-1133">Transmembrane helix</keyword>
<evidence type="ECO:0008006" key="8">
    <source>
        <dbReference type="Google" id="ProtNLM"/>
    </source>
</evidence>
<evidence type="ECO:0000256" key="5">
    <source>
        <dbReference type="SAM" id="Phobius"/>
    </source>
</evidence>
<evidence type="ECO:0000256" key="3">
    <source>
        <dbReference type="ARBA" id="ARBA00022989"/>
    </source>
</evidence>
<keyword evidence="2 5" id="KW-0812">Transmembrane</keyword>
<organism evidence="6 7">
    <name type="scientific">bacterium (Candidatus Ratteibacteria) CG_4_10_14_3_um_filter_41_18</name>
    <dbReference type="NCBI Taxonomy" id="2014287"/>
    <lineage>
        <taxon>Bacteria</taxon>
        <taxon>Candidatus Ratteibacteria</taxon>
    </lineage>
</organism>
<reference evidence="7" key="1">
    <citation type="submission" date="2017-09" db="EMBL/GenBank/DDBJ databases">
        <title>Depth-based differentiation of microbial function through sediment-hosted aquifers and enrichment of novel symbionts in the deep terrestrial subsurface.</title>
        <authorList>
            <person name="Probst A.J."/>
            <person name="Ladd B."/>
            <person name="Jarett J.K."/>
            <person name="Geller-Mcgrath D.E."/>
            <person name="Sieber C.M.K."/>
            <person name="Emerson J.B."/>
            <person name="Anantharaman K."/>
            <person name="Thomas B.C."/>
            <person name="Malmstrom R."/>
            <person name="Stieglmeier M."/>
            <person name="Klingl A."/>
            <person name="Woyke T."/>
            <person name="Ryan C.M."/>
            <person name="Banfield J.F."/>
        </authorList>
    </citation>
    <scope>NUCLEOTIDE SEQUENCE [LARGE SCALE GENOMIC DNA]</scope>
</reference>
<name>A0A2M7M325_9BACT</name>
<dbReference type="InterPro" id="IPR052561">
    <property type="entry name" value="ComplexI_Subunit1"/>
</dbReference>
<feature type="transmembrane region" description="Helical" evidence="5">
    <location>
        <begin position="96"/>
        <end position="117"/>
    </location>
</feature>
<evidence type="ECO:0000313" key="6">
    <source>
        <dbReference type="EMBL" id="PIX77099.1"/>
    </source>
</evidence>
<feature type="non-terminal residue" evidence="6">
    <location>
        <position position="261"/>
    </location>
</feature>
<proteinExistence type="predicted"/>
<evidence type="ECO:0000256" key="1">
    <source>
        <dbReference type="ARBA" id="ARBA00004141"/>
    </source>
</evidence>
<dbReference type="PANTHER" id="PTHR43359">
    <property type="entry name" value="FORMATE HYDROGENLYASE SUBUNIT 4"/>
    <property type="match status" value="1"/>
</dbReference>
<feature type="transmembrane region" description="Helical" evidence="5">
    <location>
        <begin position="231"/>
        <end position="257"/>
    </location>
</feature>
<evidence type="ECO:0000256" key="4">
    <source>
        <dbReference type="ARBA" id="ARBA00023136"/>
    </source>
</evidence>
<comment type="subcellular location">
    <subcellularLocation>
        <location evidence="1">Membrane</location>
        <topology evidence="1">Multi-pass membrane protein</topology>
    </subcellularLocation>
</comment>
<accession>A0A2M7M325</accession>
<evidence type="ECO:0000256" key="2">
    <source>
        <dbReference type="ARBA" id="ARBA00022692"/>
    </source>
</evidence>
<feature type="transmembrane region" description="Helical" evidence="5">
    <location>
        <begin position="66"/>
        <end position="90"/>
    </location>
</feature>
<dbReference type="GO" id="GO:0005886">
    <property type="term" value="C:plasma membrane"/>
    <property type="evidence" value="ECO:0007669"/>
    <property type="project" value="TreeGrafter"/>
</dbReference>
<dbReference type="PANTHER" id="PTHR43359:SF1">
    <property type="entry name" value="FORMATE HYDROGENLYASE SUBUNIT 4-RELATED"/>
    <property type="match status" value="1"/>
</dbReference>
<keyword evidence="4 5" id="KW-0472">Membrane</keyword>
<dbReference type="EMBL" id="PFJK01000204">
    <property type="protein sequence ID" value="PIX77099.1"/>
    <property type="molecule type" value="Genomic_DNA"/>
</dbReference>
<dbReference type="Pfam" id="PF00146">
    <property type="entry name" value="NADHdh"/>
    <property type="match status" value="1"/>
</dbReference>
<comment type="caution">
    <text evidence="6">The sequence shown here is derived from an EMBL/GenBank/DDBJ whole genome shotgun (WGS) entry which is preliminary data.</text>
</comment>
<dbReference type="InterPro" id="IPR001694">
    <property type="entry name" value="NADH_UbQ_OxRdtase_su1/FPO"/>
</dbReference>
<feature type="transmembrane region" description="Helical" evidence="5">
    <location>
        <begin position="6"/>
        <end position="26"/>
    </location>
</feature>
<sequence length="261" mass="28498">MNLIFSFLIFPGFLFTAVIGCLASWIDRKVTARVQWRVGPPILQPFYDLVKLSGKETIVPRGGAKLTFLTTPIVALSAITLVSTLTWRVLLSPQTTFIGDLIVVIYLLTIPSIALIISGAASGNPLASLGASREMKLILGYELPFILAIFVPVIKANGIIRLGDLLAWQGANHIFLGSLSGFIAFIVAILCMQAKLGLVPFDAPEAETEIIAGPYIEYSGTPLAIYKLTRWMMLFVVPMFLVLIFMGGINFSGWHILWGIL</sequence>